<dbReference type="Gene3D" id="3.10.110.10">
    <property type="entry name" value="Ubiquitin Conjugating Enzyme"/>
    <property type="match status" value="1"/>
</dbReference>
<accession>A0A6A0H9G8</accession>
<dbReference type="PANTHER" id="PTHR24067">
    <property type="entry name" value="UBIQUITIN-CONJUGATING ENZYME E2"/>
    <property type="match status" value="1"/>
</dbReference>
<organism evidence="2">
    <name type="scientific">Hyalella azteca</name>
    <name type="common">Amphipod</name>
    <dbReference type="NCBI Taxonomy" id="294128"/>
    <lineage>
        <taxon>Eukaryota</taxon>
        <taxon>Metazoa</taxon>
        <taxon>Ecdysozoa</taxon>
        <taxon>Arthropoda</taxon>
        <taxon>Crustacea</taxon>
        <taxon>Multicrustacea</taxon>
        <taxon>Malacostraca</taxon>
        <taxon>Eumalacostraca</taxon>
        <taxon>Peracarida</taxon>
        <taxon>Amphipoda</taxon>
        <taxon>Senticaudata</taxon>
        <taxon>Talitrida</taxon>
        <taxon>Talitroidea</taxon>
        <taxon>Hyalellidae</taxon>
        <taxon>Hyalella</taxon>
    </lineage>
</organism>
<reference evidence="2" key="1">
    <citation type="submission" date="2014-08" db="EMBL/GenBank/DDBJ databases">
        <authorList>
            <person name="Murali S."/>
            <person name="Richards S."/>
            <person name="Bandaranaike D."/>
            <person name="Bellair M."/>
            <person name="Blankenburg K."/>
            <person name="Chao H."/>
            <person name="Dinh H."/>
            <person name="Doddapaneni H."/>
            <person name="Dugan-Rocha S."/>
            <person name="Elkadiri S."/>
            <person name="Gnanaolivu R."/>
            <person name="Hughes D."/>
            <person name="Lee S."/>
            <person name="Li M."/>
            <person name="Ming W."/>
            <person name="Munidasa M."/>
            <person name="Muniz J."/>
            <person name="Nguyen L."/>
            <person name="Osuji N."/>
            <person name="Pu L.-L."/>
            <person name="Puazo M."/>
            <person name="Skinner E."/>
            <person name="Qu C."/>
            <person name="Quiroz J."/>
            <person name="Raj R."/>
            <person name="Weissenberger G."/>
            <person name="Xin Y."/>
            <person name="Zou X."/>
            <person name="Han Y."/>
            <person name="Worley K."/>
            <person name="Muzny D."/>
            <person name="Gibbs R."/>
        </authorList>
    </citation>
    <scope>NUCLEOTIDE SEQUENCE</scope>
    <source>
        <strain evidence="2">HAZT.00-mixed</strain>
        <tissue evidence="2">Whole organism</tissue>
    </source>
</reference>
<sequence length="76" mass="8591">MFEQQNPEQYCSHVTSVGENIPVHPHIYSNGHICLIILTEDWSPALSVQTICLSLISMLSSSKENMCVIVVHVFYQ</sequence>
<protein>
    <recommendedName>
        <fullName evidence="1">UBC core domain-containing protein</fullName>
    </recommendedName>
</protein>
<evidence type="ECO:0000313" key="2">
    <source>
        <dbReference type="EMBL" id="KAA0201861.1"/>
    </source>
</evidence>
<dbReference type="Pfam" id="PF00179">
    <property type="entry name" value="UQ_con"/>
    <property type="match status" value="1"/>
</dbReference>
<reference evidence="2" key="3">
    <citation type="submission" date="2019-06" db="EMBL/GenBank/DDBJ databases">
        <authorList>
            <person name="Poynton C."/>
            <person name="Hasenbein S."/>
            <person name="Benoit J.B."/>
            <person name="Sepulveda M.S."/>
            <person name="Poelchau M.F."/>
            <person name="Murali S.C."/>
            <person name="Chen S."/>
            <person name="Glastad K.M."/>
            <person name="Werren J.H."/>
            <person name="Vineis J.H."/>
            <person name="Bowen J.L."/>
            <person name="Friedrich M."/>
            <person name="Jones J."/>
            <person name="Robertson H.M."/>
            <person name="Feyereisen R."/>
            <person name="Mechler-Hickson A."/>
            <person name="Mathers N."/>
            <person name="Lee C.E."/>
            <person name="Colbourne J.K."/>
            <person name="Biales A."/>
            <person name="Johnston J.S."/>
            <person name="Wellborn G.A."/>
            <person name="Rosendale A.J."/>
            <person name="Cridge A.G."/>
            <person name="Munoz-Torres M.C."/>
            <person name="Bain P.A."/>
            <person name="Manny A.R."/>
            <person name="Major K.M."/>
            <person name="Lambert F.N."/>
            <person name="Vulpe C.D."/>
            <person name="Tuck P."/>
            <person name="Blalock B.J."/>
            <person name="Lin Y.-Y."/>
            <person name="Smith M.E."/>
            <person name="Ochoa-Acuna H."/>
            <person name="Chen M.-J.M."/>
            <person name="Childers C.P."/>
            <person name="Qu J."/>
            <person name="Dugan S."/>
            <person name="Lee S.L."/>
            <person name="Chao H."/>
            <person name="Dinh H."/>
            <person name="Han Y."/>
            <person name="Doddapaneni H."/>
            <person name="Worley K.C."/>
            <person name="Muzny D.M."/>
            <person name="Gibbs R.A."/>
            <person name="Richards S."/>
        </authorList>
    </citation>
    <scope>NUCLEOTIDE SEQUENCE</scope>
    <source>
        <strain evidence="2">HAZT.00-mixed</strain>
        <tissue evidence="2">Whole organism</tissue>
    </source>
</reference>
<comment type="caution">
    <text evidence="2">The sequence shown here is derived from an EMBL/GenBank/DDBJ whole genome shotgun (WGS) entry which is preliminary data.</text>
</comment>
<dbReference type="AlphaFoldDB" id="A0A6A0H9G8"/>
<feature type="domain" description="UBC core" evidence="1">
    <location>
        <begin position="1"/>
        <end position="76"/>
    </location>
</feature>
<dbReference type="PROSITE" id="PS50127">
    <property type="entry name" value="UBC_2"/>
    <property type="match status" value="1"/>
</dbReference>
<dbReference type="SUPFAM" id="SSF54495">
    <property type="entry name" value="UBC-like"/>
    <property type="match status" value="1"/>
</dbReference>
<proteinExistence type="predicted"/>
<dbReference type="EMBL" id="JQDR03004797">
    <property type="protein sequence ID" value="KAA0201861.1"/>
    <property type="molecule type" value="Genomic_DNA"/>
</dbReference>
<reference evidence="2" key="2">
    <citation type="journal article" date="2018" name="Environ. Sci. Technol.">
        <title>The Toxicogenome of Hyalella azteca: A Model for Sediment Ecotoxicology and Evolutionary Toxicology.</title>
        <authorList>
            <person name="Poynton H.C."/>
            <person name="Hasenbein S."/>
            <person name="Benoit J.B."/>
            <person name="Sepulveda M.S."/>
            <person name="Poelchau M.F."/>
            <person name="Hughes D.S.T."/>
            <person name="Murali S.C."/>
            <person name="Chen S."/>
            <person name="Glastad K.M."/>
            <person name="Goodisman M.A.D."/>
            <person name="Werren J.H."/>
            <person name="Vineis J.H."/>
            <person name="Bowen J.L."/>
            <person name="Friedrich M."/>
            <person name="Jones J."/>
            <person name="Robertson H.M."/>
            <person name="Feyereisen R."/>
            <person name="Mechler-Hickson A."/>
            <person name="Mathers N."/>
            <person name="Lee C.E."/>
            <person name="Colbourne J.K."/>
            <person name="Biales A."/>
            <person name="Johnston J.S."/>
            <person name="Wellborn G.A."/>
            <person name="Rosendale A.J."/>
            <person name="Cridge A.G."/>
            <person name="Munoz-Torres M.C."/>
            <person name="Bain P.A."/>
            <person name="Manny A.R."/>
            <person name="Major K.M."/>
            <person name="Lambert F.N."/>
            <person name="Vulpe C.D."/>
            <person name="Tuck P."/>
            <person name="Blalock B.J."/>
            <person name="Lin Y.Y."/>
            <person name="Smith M.E."/>
            <person name="Ochoa-Acuna H."/>
            <person name="Chen M.M."/>
            <person name="Childers C.P."/>
            <person name="Qu J."/>
            <person name="Dugan S."/>
            <person name="Lee S.L."/>
            <person name="Chao H."/>
            <person name="Dinh H."/>
            <person name="Han Y."/>
            <person name="Doddapaneni H."/>
            <person name="Worley K.C."/>
            <person name="Muzny D.M."/>
            <person name="Gibbs R.A."/>
            <person name="Richards S."/>
        </authorList>
    </citation>
    <scope>NUCLEOTIDE SEQUENCE</scope>
    <source>
        <strain evidence="2">HAZT.00-mixed</strain>
        <tissue evidence="2">Whole organism</tissue>
    </source>
</reference>
<dbReference type="InterPro" id="IPR000608">
    <property type="entry name" value="UBC"/>
</dbReference>
<evidence type="ECO:0000259" key="1">
    <source>
        <dbReference type="PROSITE" id="PS50127"/>
    </source>
</evidence>
<dbReference type="Proteomes" id="UP000711488">
    <property type="component" value="Unassembled WGS sequence"/>
</dbReference>
<name>A0A6A0H9G8_HYAAZ</name>
<dbReference type="InterPro" id="IPR016135">
    <property type="entry name" value="UBQ-conjugating_enzyme/RWD"/>
</dbReference>
<gene>
    <name evidence="2" type="ORF">HAZT_HAZT012004</name>
</gene>
<dbReference type="InterPro" id="IPR050113">
    <property type="entry name" value="Ub_conjugating_enzyme"/>
</dbReference>